<dbReference type="InterPro" id="IPR015424">
    <property type="entry name" value="PyrdxlP-dep_Trfase"/>
</dbReference>
<dbReference type="Gene3D" id="3.40.640.10">
    <property type="entry name" value="Type I PLP-dependent aspartate aminotransferase-like (Major domain)"/>
    <property type="match status" value="1"/>
</dbReference>
<accession>A0A512M8K3</accession>
<dbReference type="InterPro" id="IPR015421">
    <property type="entry name" value="PyrdxlP-dep_Trfase_major"/>
</dbReference>
<dbReference type="GO" id="GO:0008453">
    <property type="term" value="F:alanine-glyoxylate transaminase activity"/>
    <property type="evidence" value="ECO:0007669"/>
    <property type="project" value="TreeGrafter"/>
</dbReference>
<keyword evidence="9" id="KW-0808">Transferase</keyword>
<keyword evidence="9" id="KW-0032">Aminotransferase</keyword>
<evidence type="ECO:0000256" key="1">
    <source>
        <dbReference type="ARBA" id="ARBA00001933"/>
    </source>
</evidence>
<evidence type="ECO:0000256" key="7">
    <source>
        <dbReference type="RuleBase" id="RU004504"/>
    </source>
</evidence>
<dbReference type="RefSeq" id="WP_146850648.1">
    <property type="nucleotide sequence ID" value="NZ_BKAG01000014.1"/>
</dbReference>
<keyword evidence="10" id="KW-1185">Reference proteome</keyword>
<comment type="cofactor">
    <cofactor evidence="1 5 7">
        <name>pyridoxal 5'-phosphate</name>
        <dbReference type="ChEBI" id="CHEBI:597326"/>
    </cofactor>
</comment>
<dbReference type="PROSITE" id="PS00595">
    <property type="entry name" value="AA_TRANSFER_CLASS_5"/>
    <property type="match status" value="1"/>
</dbReference>
<dbReference type="PANTHER" id="PTHR21152">
    <property type="entry name" value="AMINOTRANSFERASE CLASS V"/>
    <property type="match status" value="1"/>
</dbReference>
<comment type="caution">
    <text evidence="9">The sequence shown here is derived from an EMBL/GenBank/DDBJ whole genome shotgun (WGS) entry which is preliminary data.</text>
</comment>
<dbReference type="PANTHER" id="PTHR21152:SF40">
    <property type="entry name" value="ALANINE--GLYOXYLATE AMINOTRANSFERASE"/>
    <property type="match status" value="1"/>
</dbReference>
<evidence type="ECO:0000256" key="5">
    <source>
        <dbReference type="PIRSR" id="PIRSR000524-50"/>
    </source>
</evidence>
<evidence type="ECO:0000313" key="10">
    <source>
        <dbReference type="Proteomes" id="UP000321577"/>
    </source>
</evidence>
<dbReference type="AlphaFoldDB" id="A0A512M8K3"/>
<proteinExistence type="inferred from homology"/>
<name>A0A512M8K3_9BACT</name>
<evidence type="ECO:0000256" key="3">
    <source>
        <dbReference type="ARBA" id="ARBA00022898"/>
    </source>
</evidence>
<gene>
    <name evidence="9" type="ORF">BGE01nite_23600</name>
</gene>
<evidence type="ECO:0000256" key="2">
    <source>
        <dbReference type="ARBA" id="ARBA00009236"/>
    </source>
</evidence>
<dbReference type="Gene3D" id="3.90.1150.10">
    <property type="entry name" value="Aspartate Aminotransferase, domain 1"/>
    <property type="match status" value="1"/>
</dbReference>
<dbReference type="PIRSF" id="PIRSF000524">
    <property type="entry name" value="SPT"/>
    <property type="match status" value="1"/>
</dbReference>
<feature type="domain" description="Aminotransferase class V" evidence="8">
    <location>
        <begin position="28"/>
        <end position="323"/>
    </location>
</feature>
<keyword evidence="3 5" id="KW-0663">Pyridoxal phosphate</keyword>
<comment type="similarity">
    <text evidence="2 6">Belongs to the class-V pyridoxal-phosphate-dependent aminotransferase family.</text>
</comment>
<protein>
    <submittedName>
        <fullName evidence="9">Aminotransferase</fullName>
    </submittedName>
</protein>
<dbReference type="EMBL" id="BKAG01000014">
    <property type="protein sequence ID" value="GEP43069.1"/>
    <property type="molecule type" value="Genomic_DNA"/>
</dbReference>
<dbReference type="SUPFAM" id="SSF53383">
    <property type="entry name" value="PLP-dependent transferases"/>
    <property type="match status" value="1"/>
</dbReference>
<dbReference type="Proteomes" id="UP000321577">
    <property type="component" value="Unassembled WGS sequence"/>
</dbReference>
<feature type="binding site" evidence="4">
    <location>
        <position position="333"/>
    </location>
    <ligand>
        <name>substrate</name>
    </ligand>
</feature>
<feature type="modified residue" description="N6-(pyridoxal phosphate)lysine" evidence="5">
    <location>
        <position position="189"/>
    </location>
</feature>
<dbReference type="InterPro" id="IPR015422">
    <property type="entry name" value="PyrdxlP-dep_Trfase_small"/>
</dbReference>
<dbReference type="Pfam" id="PF00266">
    <property type="entry name" value="Aminotran_5"/>
    <property type="match status" value="1"/>
</dbReference>
<reference evidence="9 10" key="1">
    <citation type="submission" date="2019-07" db="EMBL/GenBank/DDBJ databases">
        <title>Whole genome shotgun sequence of Brevifollis gellanilyticus NBRC 108608.</title>
        <authorList>
            <person name="Hosoyama A."/>
            <person name="Uohara A."/>
            <person name="Ohji S."/>
            <person name="Ichikawa N."/>
        </authorList>
    </citation>
    <scope>NUCLEOTIDE SEQUENCE [LARGE SCALE GENOMIC DNA]</scope>
    <source>
        <strain evidence="9 10">NBRC 108608</strain>
    </source>
</reference>
<evidence type="ECO:0000256" key="4">
    <source>
        <dbReference type="PIRSR" id="PIRSR000524-1"/>
    </source>
</evidence>
<dbReference type="OrthoDB" id="389074at2"/>
<dbReference type="GO" id="GO:0004760">
    <property type="term" value="F:L-serine-pyruvate transaminase activity"/>
    <property type="evidence" value="ECO:0007669"/>
    <property type="project" value="TreeGrafter"/>
</dbReference>
<dbReference type="InterPro" id="IPR020578">
    <property type="entry name" value="Aminotrans_V_PyrdxlP_BS"/>
</dbReference>
<sequence>MSSHVKLYIPGPVEVSADTFAAMSQPMIGHRGKGFSDMYAEIHPMLQQLFGTTGLVFLSTSSAFGIMEGCIRNLVAKKVLNCCNGAFSDKWHDVSKRCGKQAEAYTVDWGKPVMADEIDKRLATGEFDAVTFIHNETSTGVLSPIAEIAALKKKYPDVMFITDSVSGFTTVPVNFDELGLDVLLTGSQKAFALPPGLALFTASEAAMARAATINDRGYYFDFLEFKANGEKSMTPSTPCISLIYGLRHQLKKMIAEGLDNRYARHAKLNGLVHDWVTRNGFEFFAPEGYRSKSLTCVSNNKGIDVAALIGLLKKNHGLIIDGGYGKLKGKTFRISNMGDETEESINAVIAALDDSLAKLG</sequence>
<dbReference type="InterPro" id="IPR000192">
    <property type="entry name" value="Aminotrans_V_dom"/>
</dbReference>
<evidence type="ECO:0000313" key="9">
    <source>
        <dbReference type="EMBL" id="GEP43069.1"/>
    </source>
</evidence>
<evidence type="ECO:0000259" key="8">
    <source>
        <dbReference type="Pfam" id="PF00266"/>
    </source>
</evidence>
<organism evidence="9 10">
    <name type="scientific">Brevifollis gellanilyticus</name>
    <dbReference type="NCBI Taxonomy" id="748831"/>
    <lineage>
        <taxon>Bacteria</taxon>
        <taxon>Pseudomonadati</taxon>
        <taxon>Verrucomicrobiota</taxon>
        <taxon>Verrucomicrobiia</taxon>
        <taxon>Verrucomicrobiales</taxon>
        <taxon>Verrucomicrobiaceae</taxon>
    </lineage>
</organism>
<dbReference type="GO" id="GO:0019265">
    <property type="term" value="P:glycine biosynthetic process, by transamination of glyoxylate"/>
    <property type="evidence" value="ECO:0007669"/>
    <property type="project" value="TreeGrafter"/>
</dbReference>
<evidence type="ECO:0000256" key="6">
    <source>
        <dbReference type="RuleBase" id="RU004075"/>
    </source>
</evidence>
<dbReference type="InterPro" id="IPR024169">
    <property type="entry name" value="SP_NH2Trfase/AEP_transaminase"/>
</dbReference>